<keyword evidence="6 10" id="KW-0812">Transmembrane</keyword>
<dbReference type="NCBIfam" id="TIGR01352">
    <property type="entry name" value="tonB_Cterm"/>
    <property type="match status" value="1"/>
</dbReference>
<evidence type="ECO:0000256" key="4">
    <source>
        <dbReference type="ARBA" id="ARBA00022475"/>
    </source>
</evidence>
<proteinExistence type="inferred from homology"/>
<comment type="similarity">
    <text evidence="2">Belongs to the TonB family.</text>
</comment>
<keyword evidence="8 10" id="KW-1133">Transmembrane helix</keyword>
<keyword evidence="4" id="KW-1003">Cell membrane</keyword>
<evidence type="ECO:0000256" key="8">
    <source>
        <dbReference type="ARBA" id="ARBA00022989"/>
    </source>
</evidence>
<comment type="subcellular location">
    <subcellularLocation>
        <location evidence="1">Cell inner membrane</location>
        <topology evidence="1">Single-pass membrane protein</topology>
        <orientation evidence="1">Periplasmic side</orientation>
    </subcellularLocation>
</comment>
<feature type="transmembrane region" description="Helical" evidence="10">
    <location>
        <begin position="37"/>
        <end position="58"/>
    </location>
</feature>
<evidence type="ECO:0000256" key="7">
    <source>
        <dbReference type="ARBA" id="ARBA00022927"/>
    </source>
</evidence>
<comment type="caution">
    <text evidence="12">The sequence shown here is derived from an EMBL/GenBank/DDBJ whole genome shotgun (WGS) entry which is preliminary data.</text>
</comment>
<dbReference type="InterPro" id="IPR006260">
    <property type="entry name" value="TonB/TolA_C"/>
</dbReference>
<dbReference type="Pfam" id="PF03544">
    <property type="entry name" value="TonB_C"/>
    <property type="match status" value="1"/>
</dbReference>
<dbReference type="PANTHER" id="PTHR33446:SF2">
    <property type="entry name" value="PROTEIN TONB"/>
    <property type="match status" value="1"/>
</dbReference>
<evidence type="ECO:0000256" key="6">
    <source>
        <dbReference type="ARBA" id="ARBA00022692"/>
    </source>
</evidence>
<dbReference type="SUPFAM" id="SSF49464">
    <property type="entry name" value="Carboxypeptidase regulatory domain-like"/>
    <property type="match status" value="1"/>
</dbReference>
<dbReference type="InterPro" id="IPR008756">
    <property type="entry name" value="Peptidase_M56"/>
</dbReference>
<dbReference type="PANTHER" id="PTHR33446">
    <property type="entry name" value="PROTEIN TONB-RELATED"/>
    <property type="match status" value="1"/>
</dbReference>
<keyword evidence="5" id="KW-0997">Cell inner membrane</keyword>
<reference evidence="12" key="1">
    <citation type="submission" date="2021-01" db="EMBL/GenBank/DDBJ databases">
        <title>Fulvivirga kasyanovii gen. nov., sp nov., a novel member of the phylum Bacteroidetes isolated from seawater in a mussel farm.</title>
        <authorList>
            <person name="Zhao L.-H."/>
            <person name="Wang Z.-J."/>
        </authorList>
    </citation>
    <scope>NUCLEOTIDE SEQUENCE</scope>
    <source>
        <strain evidence="12">2943</strain>
    </source>
</reference>
<dbReference type="GO" id="GO:0098797">
    <property type="term" value="C:plasma membrane protein complex"/>
    <property type="evidence" value="ECO:0007669"/>
    <property type="project" value="TreeGrafter"/>
</dbReference>
<dbReference type="RefSeq" id="WP_202243417.1">
    <property type="nucleotide sequence ID" value="NZ_JAESIY010000003.1"/>
</dbReference>
<dbReference type="Proteomes" id="UP000659388">
    <property type="component" value="Unassembled WGS sequence"/>
</dbReference>
<dbReference type="GO" id="GO:0015031">
    <property type="term" value="P:protein transport"/>
    <property type="evidence" value="ECO:0007669"/>
    <property type="project" value="UniProtKB-KW"/>
</dbReference>
<name>A0A937JXR8_9BACT</name>
<dbReference type="GO" id="GO:0055085">
    <property type="term" value="P:transmembrane transport"/>
    <property type="evidence" value="ECO:0007669"/>
    <property type="project" value="InterPro"/>
</dbReference>
<evidence type="ECO:0000256" key="2">
    <source>
        <dbReference type="ARBA" id="ARBA00006555"/>
    </source>
</evidence>
<evidence type="ECO:0000313" key="13">
    <source>
        <dbReference type="Proteomes" id="UP000659388"/>
    </source>
</evidence>
<dbReference type="Pfam" id="PF05569">
    <property type="entry name" value="Peptidase_M56"/>
    <property type="match status" value="1"/>
</dbReference>
<dbReference type="InterPro" id="IPR008969">
    <property type="entry name" value="CarboxyPept-like_regulatory"/>
</dbReference>
<keyword evidence="3" id="KW-0813">Transport</keyword>
<dbReference type="EMBL" id="JAESIY010000003">
    <property type="protein sequence ID" value="MBL3655733.1"/>
    <property type="molecule type" value="Genomic_DNA"/>
</dbReference>
<dbReference type="AlphaFoldDB" id="A0A937JXR8"/>
<dbReference type="SUPFAM" id="SSF74653">
    <property type="entry name" value="TolA/TonB C-terminal domain"/>
    <property type="match status" value="1"/>
</dbReference>
<feature type="domain" description="TonB C-terminal" evidence="11">
    <location>
        <begin position="408"/>
        <end position="507"/>
    </location>
</feature>
<feature type="transmembrane region" description="Helical" evidence="10">
    <location>
        <begin position="101"/>
        <end position="129"/>
    </location>
</feature>
<keyword evidence="9 10" id="KW-0472">Membrane</keyword>
<sequence>MNNIINYFVEANICLVILGTFYFLCLQKDNHHRFIRFFLIGSGFLSVTLPLINLGSFMTEQSTNGSGVIKSIQSTFILPELTIFGSAGKRSLLYILNSYNWLHILATLYLLVSVVLITIFFFQICQILWLSKTKKAFKQDHFTFILTDGQLPTFSFFKLLFYDNSIKLSDDEKQKVIDHELVHIRQKHSWDIVFYELIKTMFWVNPIVWVFKLRLKYTHEYLADEHIIQKTSKEYYSHLLAKITLNQMSLGLAHHFNKSFTLNRIKMMNTPVSKFKTWKWITLIPIVTILFISISCNDDSASEATEAMSTAHQREVPKELQSELARLQQEYPEANFTYMETDADNEESMIKFKNLDPESIGYIKKYEDRGMIGVIVNQNGQLKKIAKATNLPDDEVFSIVEEPAMPEGGYENLYEKISQIIKYPLQARKKGIAGKVFVQFIINENGLLSDTKVVKGIGAGCDHEAMRALNAASLEITWKPALERGVKVKQKLILPITFALDDNDNNQSSINIDEVSNSGESQIKLDIKHDGLTVYGTVMNKEGKPLAGTNIIIEGTNQGSVSSIDGSFKIKLNTPKDKLIFSFMGFQTTSYSLEKC</sequence>
<evidence type="ECO:0000256" key="5">
    <source>
        <dbReference type="ARBA" id="ARBA00022519"/>
    </source>
</evidence>
<evidence type="ECO:0000256" key="9">
    <source>
        <dbReference type="ARBA" id="ARBA00023136"/>
    </source>
</evidence>
<evidence type="ECO:0000313" key="12">
    <source>
        <dbReference type="EMBL" id="MBL3655733.1"/>
    </source>
</evidence>
<dbReference type="PROSITE" id="PS52015">
    <property type="entry name" value="TONB_CTD"/>
    <property type="match status" value="1"/>
</dbReference>
<evidence type="ECO:0000256" key="10">
    <source>
        <dbReference type="SAM" id="Phobius"/>
    </source>
</evidence>
<dbReference type="Gene3D" id="3.30.1150.10">
    <property type="match status" value="1"/>
</dbReference>
<keyword evidence="13" id="KW-1185">Reference proteome</keyword>
<dbReference type="InterPro" id="IPR051045">
    <property type="entry name" value="TonB-dependent_transducer"/>
</dbReference>
<organism evidence="12 13">
    <name type="scientific">Fulvivirga sediminis</name>
    <dbReference type="NCBI Taxonomy" id="2803949"/>
    <lineage>
        <taxon>Bacteria</taxon>
        <taxon>Pseudomonadati</taxon>
        <taxon>Bacteroidota</taxon>
        <taxon>Cytophagia</taxon>
        <taxon>Cytophagales</taxon>
        <taxon>Fulvivirgaceae</taxon>
        <taxon>Fulvivirga</taxon>
    </lineage>
</organism>
<evidence type="ECO:0000256" key="3">
    <source>
        <dbReference type="ARBA" id="ARBA00022448"/>
    </source>
</evidence>
<protein>
    <submittedName>
        <fullName evidence="12">TonB family protein</fullName>
    </submittedName>
</protein>
<keyword evidence="7" id="KW-0653">Protein transport</keyword>
<accession>A0A937JXR8</accession>
<evidence type="ECO:0000259" key="11">
    <source>
        <dbReference type="PROSITE" id="PS52015"/>
    </source>
</evidence>
<feature type="transmembrane region" description="Helical" evidence="10">
    <location>
        <begin position="6"/>
        <end position="25"/>
    </location>
</feature>
<evidence type="ECO:0000256" key="1">
    <source>
        <dbReference type="ARBA" id="ARBA00004383"/>
    </source>
</evidence>
<dbReference type="InterPro" id="IPR037682">
    <property type="entry name" value="TonB_C"/>
</dbReference>
<dbReference type="GO" id="GO:0031992">
    <property type="term" value="F:energy transducer activity"/>
    <property type="evidence" value="ECO:0007669"/>
    <property type="project" value="TreeGrafter"/>
</dbReference>
<gene>
    <name evidence="12" type="ORF">JL102_06310</name>
</gene>
<dbReference type="Pfam" id="PF13715">
    <property type="entry name" value="CarbopepD_reg_2"/>
    <property type="match status" value="1"/>
</dbReference>